<dbReference type="RefSeq" id="WP_104058513.1">
    <property type="nucleotide sequence ID" value="NZ_PREZ01000005.1"/>
</dbReference>
<evidence type="ECO:0000313" key="4">
    <source>
        <dbReference type="Proteomes" id="UP000239047"/>
    </source>
</evidence>
<dbReference type="AlphaFoldDB" id="A0A2S5G943"/>
<gene>
    <name evidence="3" type="ORF">C4B60_13290</name>
</gene>
<evidence type="ECO:0000313" key="3">
    <source>
        <dbReference type="EMBL" id="PPA69520.1"/>
    </source>
</evidence>
<dbReference type="EMBL" id="PREZ01000005">
    <property type="protein sequence ID" value="PPA69520.1"/>
    <property type="molecule type" value="Genomic_DNA"/>
</dbReference>
<comment type="caution">
    <text evidence="3">The sequence shown here is derived from an EMBL/GenBank/DDBJ whole genome shotgun (WGS) entry which is preliminary data.</text>
</comment>
<proteinExistence type="inferred from homology"/>
<reference evidence="3 4" key="1">
    <citation type="submission" date="2018-02" db="EMBL/GenBank/DDBJ databases">
        <title>Jeotgalibacillus proteolyticum sp. nov. a protease producing bacterium isolated from ocean sediments of Laizhou Bay.</title>
        <authorList>
            <person name="Li Y."/>
        </authorList>
    </citation>
    <scope>NUCLEOTIDE SEQUENCE [LARGE SCALE GENOMIC DNA]</scope>
    <source>
        <strain evidence="3 4">22-7</strain>
    </source>
</reference>
<evidence type="ECO:0000259" key="2">
    <source>
        <dbReference type="Pfam" id="PF08327"/>
    </source>
</evidence>
<sequence length="159" mass="18361">MNNYGTLQESNNRYALRFERLFTKSAKEVYSALTNPKVFSEWYPFATGEMDLRIGGRISFDDGEGTTYSGTITDLKEPYVFGFKEMEDQIYITLEEGKEGCRMIFTHTFEDGAWAINTAAGWHRCLDVLAQIINNEPITWQDNADELREFYGEAFNSNR</sequence>
<dbReference type="Gene3D" id="3.30.530.20">
    <property type="match status" value="1"/>
</dbReference>
<dbReference type="OrthoDB" id="9803476at2"/>
<name>A0A2S5G943_9BACL</name>
<dbReference type="Pfam" id="PF08327">
    <property type="entry name" value="AHSA1"/>
    <property type="match status" value="1"/>
</dbReference>
<dbReference type="CDD" id="cd08899">
    <property type="entry name" value="SRPBCC_CalC_Aha1-like_6"/>
    <property type="match status" value="1"/>
</dbReference>
<dbReference type="SUPFAM" id="SSF55961">
    <property type="entry name" value="Bet v1-like"/>
    <property type="match status" value="1"/>
</dbReference>
<evidence type="ECO:0000256" key="1">
    <source>
        <dbReference type="ARBA" id="ARBA00006817"/>
    </source>
</evidence>
<protein>
    <recommendedName>
        <fullName evidence="2">Activator of Hsp90 ATPase homologue 1/2-like C-terminal domain-containing protein</fullName>
    </recommendedName>
</protein>
<accession>A0A2S5G943</accession>
<comment type="similarity">
    <text evidence="1">Belongs to the AHA1 family.</text>
</comment>
<feature type="domain" description="Activator of Hsp90 ATPase homologue 1/2-like C-terminal" evidence="2">
    <location>
        <begin position="25"/>
        <end position="133"/>
    </location>
</feature>
<dbReference type="InterPro" id="IPR013538">
    <property type="entry name" value="ASHA1/2-like_C"/>
</dbReference>
<organism evidence="3 4">
    <name type="scientific">Jeotgalibacillus proteolyticus</name>
    <dbReference type="NCBI Taxonomy" id="2082395"/>
    <lineage>
        <taxon>Bacteria</taxon>
        <taxon>Bacillati</taxon>
        <taxon>Bacillota</taxon>
        <taxon>Bacilli</taxon>
        <taxon>Bacillales</taxon>
        <taxon>Caryophanaceae</taxon>
        <taxon>Jeotgalibacillus</taxon>
    </lineage>
</organism>
<keyword evidence="4" id="KW-1185">Reference proteome</keyword>
<dbReference type="Proteomes" id="UP000239047">
    <property type="component" value="Unassembled WGS sequence"/>
</dbReference>
<dbReference type="InterPro" id="IPR023393">
    <property type="entry name" value="START-like_dom_sf"/>
</dbReference>